<dbReference type="AlphaFoldDB" id="A0A1L6XED8"/>
<feature type="transmembrane region" description="Helical" evidence="1">
    <location>
        <begin position="23"/>
        <end position="44"/>
    </location>
</feature>
<proteinExistence type="predicted"/>
<evidence type="ECO:0000256" key="1">
    <source>
        <dbReference type="SAM" id="Phobius"/>
    </source>
</evidence>
<sequence length="46" mass="5129">MIFSLAVGIALIAVGIYRRNKSIWYKISIIVGIALVLYAIYLGFPK</sequence>
<name>A0A1L6XED8_9LACO</name>
<keyword evidence="1" id="KW-0472">Membrane</keyword>
<accession>A0A1L6XED8</accession>
<evidence type="ECO:0000313" key="3">
    <source>
        <dbReference type="Proteomes" id="UP000185499"/>
    </source>
</evidence>
<dbReference type="Proteomes" id="UP000185499">
    <property type="component" value="Chromosome"/>
</dbReference>
<keyword evidence="1" id="KW-0812">Transmembrane</keyword>
<organism evidence="2 3">
    <name type="scientific">Amylolactobacillus amylophilus DSM 20533 = JCM 1125</name>
    <dbReference type="NCBI Taxonomy" id="1423721"/>
    <lineage>
        <taxon>Bacteria</taxon>
        <taxon>Bacillati</taxon>
        <taxon>Bacillota</taxon>
        <taxon>Bacilli</taxon>
        <taxon>Lactobacillales</taxon>
        <taxon>Lactobacillaceae</taxon>
        <taxon>Amylolactobacillus</taxon>
    </lineage>
</organism>
<dbReference type="KEGG" id="lah:LA20533_06775"/>
<gene>
    <name evidence="2" type="ORF">LA20533_06775</name>
</gene>
<keyword evidence="3" id="KW-1185">Reference proteome</keyword>
<reference evidence="2 3" key="1">
    <citation type="submission" date="2016-12" db="EMBL/GenBank/DDBJ databases">
        <title>The whole genome sequencing and assembly of Lactobacillus amylophilus DSM 20533T strain.</title>
        <authorList>
            <person name="Lee Y.-J."/>
            <person name="Yi H."/>
            <person name="Bahn Y.-S."/>
            <person name="Kim J.F."/>
            <person name="Lee D.-W."/>
        </authorList>
    </citation>
    <scope>NUCLEOTIDE SEQUENCE [LARGE SCALE GENOMIC DNA]</scope>
    <source>
        <strain evidence="2 3">DSM 20533</strain>
    </source>
</reference>
<keyword evidence="1" id="KW-1133">Transmembrane helix</keyword>
<evidence type="ECO:0000313" key="2">
    <source>
        <dbReference type="EMBL" id="APT19338.1"/>
    </source>
</evidence>
<dbReference type="EMBL" id="CP018888">
    <property type="protein sequence ID" value="APT19338.1"/>
    <property type="molecule type" value="Genomic_DNA"/>
</dbReference>
<protein>
    <submittedName>
        <fullName evidence="2">Exosortase</fullName>
    </submittedName>
</protein>